<evidence type="ECO:0000313" key="6">
    <source>
        <dbReference type="EMBL" id="BAE51689.1"/>
    </source>
</evidence>
<keyword evidence="6" id="KW-0624">Polysaccharide degradation</keyword>
<dbReference type="CDD" id="cd10917">
    <property type="entry name" value="CE4_NodB_like_6s_7s"/>
    <property type="match status" value="1"/>
</dbReference>
<dbReference type="STRING" id="342108.amb2885"/>
<dbReference type="InterPro" id="IPR050248">
    <property type="entry name" value="Polysacc_deacetylase_ArnD"/>
</dbReference>
<comment type="similarity">
    <text evidence="2">Belongs to the polysaccharide deacetylase family.</text>
</comment>
<evidence type="ECO:0000256" key="4">
    <source>
        <dbReference type="ARBA" id="ARBA00032976"/>
    </source>
</evidence>
<dbReference type="GO" id="GO:0016810">
    <property type="term" value="F:hydrolase activity, acting on carbon-nitrogen (but not peptide) bonds"/>
    <property type="evidence" value="ECO:0007669"/>
    <property type="project" value="InterPro"/>
</dbReference>
<evidence type="ECO:0000313" key="7">
    <source>
        <dbReference type="Proteomes" id="UP000007058"/>
    </source>
</evidence>
<keyword evidence="6" id="KW-0378">Hydrolase</keyword>
<keyword evidence="6" id="KW-0326">Glycosidase</keyword>
<accession>Q2W386</accession>
<dbReference type="EMBL" id="AP007255">
    <property type="protein sequence ID" value="BAE51689.1"/>
    <property type="molecule type" value="Genomic_DNA"/>
</dbReference>
<organism evidence="6 7">
    <name type="scientific">Paramagnetospirillum magneticum (strain ATCC 700264 / AMB-1)</name>
    <name type="common">Magnetospirillum magneticum</name>
    <dbReference type="NCBI Taxonomy" id="342108"/>
    <lineage>
        <taxon>Bacteria</taxon>
        <taxon>Pseudomonadati</taxon>
        <taxon>Pseudomonadota</taxon>
        <taxon>Alphaproteobacteria</taxon>
        <taxon>Rhodospirillales</taxon>
        <taxon>Magnetospirillaceae</taxon>
        <taxon>Paramagnetospirillum</taxon>
    </lineage>
</organism>
<keyword evidence="7" id="KW-1185">Reference proteome</keyword>
<sequence length="293" mass="32764">MPRGWRCRPWRHSWWCRAGRGLDKRRQSDQPFPIVNSGVIMRRFVMALCLVLVPEAALAWPSWLSFGTEPKAVAPRSRPPGLDFGDKSKAGDCAITFDDGPGPHTGVLLELLATHKVKATFFVLGQHARAYPDLIRRMLAEGHEVENHSWDHPDMRKLDEAARRKEIEDTMAQLKSLGADPHFFRPPYGAYDPALVELARKEGLEVVLWSRDSEDWRYHSVSAIEGNILPAGQGAHGIFLFHDIHDSTIAAMGGVLDDLGAHGCRFVTMGQYRIAAAVSPDQAPTRPTEPHQR</sequence>
<evidence type="ECO:0000256" key="3">
    <source>
        <dbReference type="ARBA" id="ARBA00020071"/>
    </source>
</evidence>
<dbReference type="GO" id="GO:0045493">
    <property type="term" value="P:xylan catabolic process"/>
    <property type="evidence" value="ECO:0007669"/>
    <property type="project" value="UniProtKB-KW"/>
</dbReference>
<protein>
    <recommendedName>
        <fullName evidence="3">Chitooligosaccharide deacetylase</fullName>
    </recommendedName>
    <alternativeName>
        <fullName evidence="4">Nodulation protein B</fullName>
    </alternativeName>
</protein>
<evidence type="ECO:0000256" key="2">
    <source>
        <dbReference type="ARBA" id="ARBA00010973"/>
    </source>
</evidence>
<comment type="function">
    <text evidence="1">Is involved in generating a small heat-stable compound (Nod), an acylated oligomer of N-acetylglucosamine, that stimulates mitosis in various plant protoplasts.</text>
</comment>
<dbReference type="PROSITE" id="PS51677">
    <property type="entry name" value="NODB"/>
    <property type="match status" value="1"/>
</dbReference>
<dbReference type="SUPFAM" id="SSF88713">
    <property type="entry name" value="Glycoside hydrolase/deacetylase"/>
    <property type="match status" value="1"/>
</dbReference>
<dbReference type="PANTHER" id="PTHR10587">
    <property type="entry name" value="GLYCOSYL TRANSFERASE-RELATED"/>
    <property type="match status" value="1"/>
</dbReference>
<dbReference type="GO" id="GO:0016798">
    <property type="term" value="F:hydrolase activity, acting on glycosyl bonds"/>
    <property type="evidence" value="ECO:0007669"/>
    <property type="project" value="UniProtKB-KW"/>
</dbReference>
<keyword evidence="6" id="KW-0119">Carbohydrate metabolism</keyword>
<keyword evidence="6" id="KW-0858">Xylan degradation</keyword>
<gene>
    <name evidence="6" type="ordered locus">amb2885</name>
</gene>
<evidence type="ECO:0000259" key="5">
    <source>
        <dbReference type="PROSITE" id="PS51677"/>
    </source>
</evidence>
<dbReference type="AlphaFoldDB" id="Q2W386"/>
<name>Q2W386_PARM1</name>
<evidence type="ECO:0000256" key="1">
    <source>
        <dbReference type="ARBA" id="ARBA00003236"/>
    </source>
</evidence>
<dbReference type="Proteomes" id="UP000007058">
    <property type="component" value="Chromosome"/>
</dbReference>
<dbReference type="Pfam" id="PF01522">
    <property type="entry name" value="Polysacc_deac_1"/>
    <property type="match status" value="1"/>
</dbReference>
<dbReference type="InterPro" id="IPR002509">
    <property type="entry name" value="NODB_dom"/>
</dbReference>
<dbReference type="HOGENOM" id="CLU_021264_2_0_5"/>
<proteinExistence type="inferred from homology"/>
<dbReference type="InterPro" id="IPR011330">
    <property type="entry name" value="Glyco_hydro/deAcase_b/a-brl"/>
</dbReference>
<dbReference type="KEGG" id="mag:amb2885"/>
<dbReference type="Gene3D" id="3.20.20.370">
    <property type="entry name" value="Glycoside hydrolase/deacetylase"/>
    <property type="match status" value="1"/>
</dbReference>
<feature type="domain" description="NodB homology" evidence="5">
    <location>
        <begin position="91"/>
        <end position="267"/>
    </location>
</feature>
<reference evidence="6 7" key="1">
    <citation type="journal article" date="2005" name="DNA Res.">
        <title>Complete genome sequence of the facultative anaerobic magnetotactic bacterium Magnetospirillum sp. strain AMB-1.</title>
        <authorList>
            <person name="Matsunaga T."/>
            <person name="Okamura Y."/>
            <person name="Fukuda Y."/>
            <person name="Wahyudi A.T."/>
            <person name="Murase Y."/>
            <person name="Takeyama H."/>
        </authorList>
    </citation>
    <scope>NUCLEOTIDE SEQUENCE [LARGE SCALE GENOMIC DNA]</scope>
    <source>
        <strain evidence="7">ATCC 700264 / AMB-1</strain>
    </source>
</reference>